<dbReference type="Gene3D" id="1.20.1050.10">
    <property type="match status" value="1"/>
</dbReference>
<dbReference type="InterPro" id="IPR036282">
    <property type="entry name" value="Glutathione-S-Trfase_C_sf"/>
</dbReference>
<name>A0A6B3ND01_9CYAN</name>
<protein>
    <submittedName>
        <fullName evidence="1">Glutathione S-transferase family protein</fullName>
    </submittedName>
</protein>
<keyword evidence="1" id="KW-0808">Transferase</keyword>
<evidence type="ECO:0000313" key="1">
    <source>
        <dbReference type="EMBL" id="NER31436.1"/>
    </source>
</evidence>
<proteinExistence type="predicted"/>
<gene>
    <name evidence="1" type="ORF">F6J89_28425</name>
</gene>
<accession>A0A6B3ND01</accession>
<dbReference type="SUPFAM" id="SSF47616">
    <property type="entry name" value="GST C-terminal domain-like"/>
    <property type="match status" value="1"/>
</dbReference>
<feature type="non-terminal residue" evidence="1">
    <location>
        <position position="1"/>
    </location>
</feature>
<organism evidence="1">
    <name type="scientific">Symploca sp. SIO1C4</name>
    <dbReference type="NCBI Taxonomy" id="2607765"/>
    <lineage>
        <taxon>Bacteria</taxon>
        <taxon>Bacillati</taxon>
        <taxon>Cyanobacteriota</taxon>
        <taxon>Cyanophyceae</taxon>
        <taxon>Coleofasciculales</taxon>
        <taxon>Coleofasciculaceae</taxon>
        <taxon>Symploca</taxon>
    </lineage>
</organism>
<dbReference type="GO" id="GO:0016740">
    <property type="term" value="F:transferase activity"/>
    <property type="evidence" value="ECO:0007669"/>
    <property type="project" value="UniProtKB-KW"/>
</dbReference>
<comment type="caution">
    <text evidence="1">The sequence shown here is derived from an EMBL/GenBank/DDBJ whole genome shotgun (WGS) entry which is preliminary data.</text>
</comment>
<sequence length="54" mass="6424">NLADYPHLQRWFDDLNARPAVQRGLAILKDRSVNREMDKEARENLFGTRQLEKQ</sequence>
<dbReference type="EMBL" id="JAAHFQ010000818">
    <property type="protein sequence ID" value="NER31436.1"/>
    <property type="molecule type" value="Genomic_DNA"/>
</dbReference>
<dbReference type="AlphaFoldDB" id="A0A6B3ND01"/>
<reference evidence="1" key="1">
    <citation type="submission" date="2019-11" db="EMBL/GenBank/DDBJ databases">
        <title>Genomic insights into an expanded diversity of filamentous marine cyanobacteria reveals the extraordinary biosynthetic potential of Moorea and Okeania.</title>
        <authorList>
            <person name="Ferreira Leao T."/>
            <person name="Wang M."/>
            <person name="Moss N."/>
            <person name="Da Silva R."/>
            <person name="Sanders J."/>
            <person name="Nurk S."/>
            <person name="Gurevich A."/>
            <person name="Humphrey G."/>
            <person name="Reher R."/>
            <person name="Zhu Q."/>
            <person name="Belda-Ferre P."/>
            <person name="Glukhov E."/>
            <person name="Rex R."/>
            <person name="Dorrestein P.C."/>
            <person name="Knight R."/>
            <person name="Pevzner P."/>
            <person name="Gerwick W.H."/>
            <person name="Gerwick L."/>
        </authorList>
    </citation>
    <scope>NUCLEOTIDE SEQUENCE</scope>
    <source>
        <strain evidence="1">SIO1C4</strain>
    </source>
</reference>